<gene>
    <name evidence="1" type="ORF">GTP41_20065</name>
</gene>
<evidence type="ECO:0000313" key="1">
    <source>
        <dbReference type="EMBL" id="MYN04392.1"/>
    </source>
</evidence>
<dbReference type="Proteomes" id="UP000448575">
    <property type="component" value="Unassembled WGS sequence"/>
</dbReference>
<accession>A0A6N9HNI1</accession>
<evidence type="ECO:0000313" key="2">
    <source>
        <dbReference type="Proteomes" id="UP000448575"/>
    </source>
</evidence>
<dbReference type="EMBL" id="WWCJ01000016">
    <property type="protein sequence ID" value="MYN04392.1"/>
    <property type="molecule type" value="Genomic_DNA"/>
</dbReference>
<dbReference type="RefSeq" id="WP_161027348.1">
    <property type="nucleotide sequence ID" value="NZ_WWCJ01000016.1"/>
</dbReference>
<proteinExistence type="predicted"/>
<organism evidence="1 2">
    <name type="scientific">Pseudoduganella guangdongensis</name>
    <dbReference type="NCBI Taxonomy" id="2692179"/>
    <lineage>
        <taxon>Bacteria</taxon>
        <taxon>Pseudomonadati</taxon>
        <taxon>Pseudomonadota</taxon>
        <taxon>Betaproteobacteria</taxon>
        <taxon>Burkholderiales</taxon>
        <taxon>Oxalobacteraceae</taxon>
        <taxon>Telluria group</taxon>
        <taxon>Pseudoduganella</taxon>
    </lineage>
</organism>
<dbReference type="AlphaFoldDB" id="A0A6N9HNI1"/>
<reference evidence="1 2" key="1">
    <citation type="submission" date="2019-12" db="EMBL/GenBank/DDBJ databases">
        <title>Novel species isolated from a subtropical stream in China.</title>
        <authorList>
            <person name="Lu H."/>
        </authorList>
    </citation>
    <scope>NUCLEOTIDE SEQUENCE [LARGE SCALE GENOMIC DNA]</scope>
    <source>
        <strain evidence="1 2">DS3</strain>
    </source>
</reference>
<name>A0A6N9HNI1_9BURK</name>
<protein>
    <submittedName>
        <fullName evidence="1">Uncharacterized protein</fullName>
    </submittedName>
</protein>
<comment type="caution">
    <text evidence="1">The sequence shown here is derived from an EMBL/GenBank/DDBJ whole genome shotgun (WGS) entry which is preliminary data.</text>
</comment>
<keyword evidence="2" id="KW-1185">Reference proteome</keyword>
<sequence>MASVRSTKAFKSLQQIYVEGKGVCKQDARSVFYEQLRMEIVSRLPTLPNDVLLTLSRICSPELWQSLSANERCTAGAYFRRMVWNGEFYGTSEEVILQVSGSKTNCYSIHDGRKKEGRIFRPVFKASF</sequence>